<feature type="compositionally biased region" description="Polar residues" evidence="1">
    <location>
        <begin position="210"/>
        <end position="226"/>
    </location>
</feature>
<dbReference type="GeneID" id="24128985"/>
<dbReference type="EMBL" id="KK583211">
    <property type="protein sequence ID" value="KDO28413.1"/>
    <property type="molecule type" value="Genomic_DNA"/>
</dbReference>
<evidence type="ECO:0000313" key="3">
    <source>
        <dbReference type="Proteomes" id="UP000030745"/>
    </source>
</evidence>
<feature type="compositionally biased region" description="Polar residues" evidence="1">
    <location>
        <begin position="128"/>
        <end position="148"/>
    </location>
</feature>
<reference evidence="2 3" key="1">
    <citation type="journal article" date="2013" name="PLoS Genet.">
        <title>Distinctive expansion of potential virulence genes in the genome of the oomycete fish pathogen Saprolegnia parasitica.</title>
        <authorList>
            <person name="Jiang R.H."/>
            <person name="de Bruijn I."/>
            <person name="Haas B.J."/>
            <person name="Belmonte R."/>
            <person name="Lobach L."/>
            <person name="Christie J."/>
            <person name="van den Ackerveken G."/>
            <person name="Bottin A."/>
            <person name="Bulone V."/>
            <person name="Diaz-Moreno S.M."/>
            <person name="Dumas B."/>
            <person name="Fan L."/>
            <person name="Gaulin E."/>
            <person name="Govers F."/>
            <person name="Grenville-Briggs L.J."/>
            <person name="Horner N.R."/>
            <person name="Levin J.Z."/>
            <person name="Mammella M."/>
            <person name="Meijer H.J."/>
            <person name="Morris P."/>
            <person name="Nusbaum C."/>
            <person name="Oome S."/>
            <person name="Phillips A.J."/>
            <person name="van Rooyen D."/>
            <person name="Rzeszutek E."/>
            <person name="Saraiva M."/>
            <person name="Secombes C.J."/>
            <person name="Seidl M.F."/>
            <person name="Snel B."/>
            <person name="Stassen J.H."/>
            <person name="Sykes S."/>
            <person name="Tripathy S."/>
            <person name="van den Berg H."/>
            <person name="Vega-Arreguin J.C."/>
            <person name="Wawra S."/>
            <person name="Young S.K."/>
            <person name="Zeng Q."/>
            <person name="Dieguez-Uribeondo J."/>
            <person name="Russ C."/>
            <person name="Tyler B.M."/>
            <person name="van West P."/>
        </authorList>
    </citation>
    <scope>NUCLEOTIDE SEQUENCE [LARGE SCALE GENOMIC DNA]</scope>
    <source>
        <strain evidence="2 3">CBS 223.65</strain>
    </source>
</reference>
<accession>A0A067CD33</accession>
<dbReference type="RefSeq" id="XP_012200854.1">
    <property type="nucleotide sequence ID" value="XM_012345464.1"/>
</dbReference>
<keyword evidence="3" id="KW-1185">Reference proteome</keyword>
<dbReference type="OrthoDB" id="62103at2759"/>
<dbReference type="OMA" id="RARSFHW"/>
<feature type="region of interest" description="Disordered" evidence="1">
    <location>
        <begin position="121"/>
        <end position="289"/>
    </location>
</feature>
<organism evidence="2 3">
    <name type="scientific">Saprolegnia parasitica (strain CBS 223.65)</name>
    <dbReference type="NCBI Taxonomy" id="695850"/>
    <lineage>
        <taxon>Eukaryota</taxon>
        <taxon>Sar</taxon>
        <taxon>Stramenopiles</taxon>
        <taxon>Oomycota</taxon>
        <taxon>Saprolegniomycetes</taxon>
        <taxon>Saprolegniales</taxon>
        <taxon>Saprolegniaceae</taxon>
        <taxon>Saprolegnia</taxon>
    </lineage>
</organism>
<gene>
    <name evidence="2" type="ORF">SPRG_06650</name>
</gene>
<dbReference type="VEuPathDB" id="FungiDB:SPRG_06650"/>
<feature type="region of interest" description="Disordered" evidence="1">
    <location>
        <begin position="16"/>
        <end position="64"/>
    </location>
</feature>
<protein>
    <submittedName>
        <fullName evidence="2">Uncharacterized protein</fullName>
    </submittedName>
</protein>
<dbReference type="Proteomes" id="UP000030745">
    <property type="component" value="Unassembled WGS sequence"/>
</dbReference>
<evidence type="ECO:0000313" key="2">
    <source>
        <dbReference type="EMBL" id="KDO28413.1"/>
    </source>
</evidence>
<name>A0A067CD33_SAPPC</name>
<sequence>MESMCDAETFLFAEKRKPRSRPQKYLHERRIESPSDDDHRVERPSVEAKYRASTRAPTEPKVSLTKARARSFHWGDHGVSSATNILASFPFHASSFQKDNNELCDLDNVYDYEIDATNGSQYKYVPKDSSSSGNQRNLSAGSSRQTSPADDMDEAFDRPPSRQRHAFPTHLVDAKDVDDDDDDDERKVSRTTKRAHRPPSRHKPMAQEPVTPSSCEINEQSLQDTINRFRSRRSARRQSHDPRRDGFEAVDENVPLPFRIEVTNEDGTRKSTPSSRARRGRPRQPPPANVIAIDELRKTLQSRAEDPMIFKVAHS</sequence>
<feature type="compositionally biased region" description="Basic and acidic residues" evidence="1">
    <location>
        <begin position="25"/>
        <end position="50"/>
    </location>
</feature>
<feature type="compositionally biased region" description="Basic and acidic residues" evidence="1">
    <location>
        <begin position="238"/>
        <end position="247"/>
    </location>
</feature>
<feature type="compositionally biased region" description="Basic residues" evidence="1">
    <location>
        <begin position="189"/>
        <end position="204"/>
    </location>
</feature>
<evidence type="ECO:0000256" key="1">
    <source>
        <dbReference type="SAM" id="MobiDB-lite"/>
    </source>
</evidence>
<dbReference type="KEGG" id="spar:SPRG_06650"/>
<proteinExistence type="predicted"/>
<dbReference type="AlphaFoldDB" id="A0A067CD33"/>